<dbReference type="Gene3D" id="3.40.190.10">
    <property type="entry name" value="Periplasmic binding protein-like II"/>
    <property type="match status" value="2"/>
</dbReference>
<proteinExistence type="predicted"/>
<evidence type="ECO:0008006" key="3">
    <source>
        <dbReference type="Google" id="ProtNLM"/>
    </source>
</evidence>
<gene>
    <name evidence="1" type="ORF">GCM10010985_61050</name>
</gene>
<dbReference type="NCBIfam" id="TIGR02122">
    <property type="entry name" value="TRAP_TAXI"/>
    <property type="match status" value="1"/>
</dbReference>
<dbReference type="Pfam" id="PF16868">
    <property type="entry name" value="NMT1_3"/>
    <property type="match status" value="1"/>
</dbReference>
<evidence type="ECO:0000313" key="1">
    <source>
        <dbReference type="EMBL" id="GGD98098.1"/>
    </source>
</evidence>
<reference evidence="2" key="1">
    <citation type="journal article" date="2019" name="Int. J. Syst. Evol. Microbiol.">
        <title>The Global Catalogue of Microorganisms (GCM) 10K type strain sequencing project: providing services to taxonomists for standard genome sequencing and annotation.</title>
        <authorList>
            <consortium name="The Broad Institute Genomics Platform"/>
            <consortium name="The Broad Institute Genome Sequencing Center for Infectious Disease"/>
            <person name="Wu L."/>
            <person name="Ma J."/>
        </authorList>
    </citation>
    <scope>NUCLEOTIDE SEQUENCE [LARGE SCALE GENOMIC DNA]</scope>
    <source>
        <strain evidence="2">CGMCC 1.11013</strain>
    </source>
</reference>
<dbReference type="PANTHER" id="PTHR42941">
    <property type="entry name" value="SLL1037 PROTEIN"/>
    <property type="match status" value="1"/>
</dbReference>
<evidence type="ECO:0000313" key="2">
    <source>
        <dbReference type="Proteomes" id="UP000597138"/>
    </source>
</evidence>
<sequence length="262" mass="27613">MAIEPVFTKGTTENIPMLESGRLSLGLAGGEPTFEALSGVGRAPAALKIIAPMYSSAGMFIVPGTSTAHHISDLRGKPVVFGAVGSGLVVLARYVLSGIGLDMNKDFQSILVERDDLALAMLNDGRAAALWGGGIAWPAFSTLSQSASGARFIVPDEQESAAILTRYPFLKRLTVAPQTYALQTTLITSIGSWSVILARADMSNRLAYGLAKAVHEGESAMARRVASGRETKSINTWIAAPRKDDIHPGVLEYLSDAGLTAP</sequence>
<protein>
    <recommendedName>
        <fullName evidence="3">C4-dicarboxylate ABC transporter substrate-binding protein</fullName>
    </recommendedName>
</protein>
<organism evidence="1 2">
    <name type="scientific">Caballeronia grimmiae</name>
    <dbReference type="NCBI Taxonomy" id="1071679"/>
    <lineage>
        <taxon>Bacteria</taxon>
        <taxon>Pseudomonadati</taxon>
        <taxon>Pseudomonadota</taxon>
        <taxon>Betaproteobacteria</taxon>
        <taxon>Burkholderiales</taxon>
        <taxon>Burkholderiaceae</taxon>
        <taxon>Caballeronia</taxon>
    </lineage>
</organism>
<dbReference type="PANTHER" id="PTHR42941:SF1">
    <property type="entry name" value="SLL1037 PROTEIN"/>
    <property type="match status" value="1"/>
</dbReference>
<dbReference type="EMBL" id="BMEG01000023">
    <property type="protein sequence ID" value="GGD98098.1"/>
    <property type="molecule type" value="Genomic_DNA"/>
</dbReference>
<dbReference type="SUPFAM" id="SSF53850">
    <property type="entry name" value="Periplasmic binding protein-like II"/>
    <property type="match status" value="1"/>
</dbReference>
<keyword evidence="2" id="KW-1185">Reference proteome</keyword>
<dbReference type="Proteomes" id="UP000597138">
    <property type="component" value="Unassembled WGS sequence"/>
</dbReference>
<dbReference type="InterPro" id="IPR011852">
    <property type="entry name" value="TRAP_TAXI"/>
</dbReference>
<accession>A0ABQ1S8G4</accession>
<comment type="caution">
    <text evidence="1">The sequence shown here is derived from an EMBL/GenBank/DDBJ whole genome shotgun (WGS) entry which is preliminary data.</text>
</comment>
<name>A0ABQ1S8G4_9BURK</name>